<keyword evidence="6" id="KW-0813">Transport</keyword>
<dbReference type="Proteomes" id="UP000473470">
    <property type="component" value="Unassembled WGS sequence"/>
</dbReference>
<comment type="caution">
    <text evidence="10">The sequence shown here is derived from an EMBL/GenBank/DDBJ whole genome shotgun (WGS) entry which is preliminary data.</text>
</comment>
<comment type="similarity">
    <text evidence="6">Belongs to the exbB/tolQ family.</text>
</comment>
<keyword evidence="12" id="KW-1185">Reference proteome</keyword>
<evidence type="ECO:0000256" key="2">
    <source>
        <dbReference type="ARBA" id="ARBA00022475"/>
    </source>
</evidence>
<name>A0A3P0F3P5_9BURK</name>
<dbReference type="InterPro" id="IPR050790">
    <property type="entry name" value="ExbB/TolQ_transport"/>
</dbReference>
<protein>
    <submittedName>
        <fullName evidence="10">Flagellar motor protein MotA</fullName>
    </submittedName>
</protein>
<evidence type="ECO:0000256" key="6">
    <source>
        <dbReference type="RuleBase" id="RU004057"/>
    </source>
</evidence>
<keyword evidence="3 8" id="KW-0812">Transmembrane</keyword>
<organism evidence="10 13">
    <name type="scientific">Burkholderia stagnalis</name>
    <dbReference type="NCBI Taxonomy" id="1503054"/>
    <lineage>
        <taxon>Bacteria</taxon>
        <taxon>Pseudomonadati</taxon>
        <taxon>Pseudomonadota</taxon>
        <taxon>Betaproteobacteria</taxon>
        <taxon>Burkholderiales</taxon>
        <taxon>Burkholderiaceae</taxon>
        <taxon>Burkholderia</taxon>
        <taxon>Burkholderia cepacia complex</taxon>
    </lineage>
</organism>
<evidence type="ECO:0000256" key="5">
    <source>
        <dbReference type="ARBA" id="ARBA00023136"/>
    </source>
</evidence>
<evidence type="ECO:0000313" key="13">
    <source>
        <dbReference type="Proteomes" id="UP000473470"/>
    </source>
</evidence>
<keyword evidence="10" id="KW-0282">Flagellum</keyword>
<keyword evidence="4 8" id="KW-1133">Transmembrane helix</keyword>
<feature type="compositionally biased region" description="Low complexity" evidence="7">
    <location>
        <begin position="258"/>
        <end position="270"/>
    </location>
</feature>
<dbReference type="Pfam" id="PF01618">
    <property type="entry name" value="MotA_ExbB"/>
    <property type="match status" value="1"/>
</dbReference>
<evidence type="ECO:0000256" key="1">
    <source>
        <dbReference type="ARBA" id="ARBA00004651"/>
    </source>
</evidence>
<feature type="domain" description="MotA/TolQ/ExbB proton channel" evidence="9">
    <location>
        <begin position="109"/>
        <end position="205"/>
    </location>
</feature>
<dbReference type="InterPro" id="IPR002898">
    <property type="entry name" value="MotA_ExbB_proton_chnl"/>
</dbReference>
<evidence type="ECO:0000256" key="8">
    <source>
        <dbReference type="SAM" id="Phobius"/>
    </source>
</evidence>
<dbReference type="GO" id="GO:0005886">
    <property type="term" value="C:plasma membrane"/>
    <property type="evidence" value="ECO:0007669"/>
    <property type="project" value="UniProtKB-SubCell"/>
</dbReference>
<dbReference type="RefSeq" id="WP_081063298.1">
    <property type="nucleotide sequence ID" value="NZ_CABVPM010000117.1"/>
</dbReference>
<feature type="compositionally biased region" description="Basic and acidic residues" evidence="7">
    <location>
        <begin position="233"/>
        <end position="257"/>
    </location>
</feature>
<evidence type="ECO:0000313" key="11">
    <source>
        <dbReference type="EMBL" id="RQY98967.1"/>
    </source>
</evidence>
<accession>A0A3P0F3P5</accession>
<feature type="transmembrane region" description="Helical" evidence="8">
    <location>
        <begin position="178"/>
        <end position="200"/>
    </location>
</feature>
<feature type="transmembrane region" description="Helical" evidence="8">
    <location>
        <begin position="21"/>
        <end position="42"/>
    </location>
</feature>
<keyword evidence="10" id="KW-0969">Cilium</keyword>
<dbReference type="PANTHER" id="PTHR30625:SF16">
    <property type="entry name" value="BIOPOLYMER TRANSPORT PROTEIN EXBB"/>
    <property type="match status" value="1"/>
</dbReference>
<reference evidence="10 13" key="2">
    <citation type="submission" date="2019-09" db="EMBL/GenBank/DDBJ databases">
        <title>Draft genome sequences of 48 bacterial type strains from the CCUG.</title>
        <authorList>
            <person name="Tunovic T."/>
            <person name="Pineiro-Iglesias B."/>
            <person name="Unosson C."/>
            <person name="Inganas E."/>
            <person name="Ohlen M."/>
            <person name="Cardew S."/>
            <person name="Jensie-Markopoulos S."/>
            <person name="Salva-Serra F."/>
            <person name="Jaen-Luchoro D."/>
            <person name="Karlsson R."/>
            <person name="Svensson-Stadler L."/>
            <person name="Chun J."/>
            <person name="Moore E."/>
        </authorList>
    </citation>
    <scope>NUCLEOTIDE SEQUENCE [LARGE SCALE GENOMIC DNA]</scope>
    <source>
        <strain evidence="10 13">CCUG 65686</strain>
    </source>
</reference>
<keyword evidence="6" id="KW-0653">Protein transport</keyword>
<evidence type="ECO:0000256" key="3">
    <source>
        <dbReference type="ARBA" id="ARBA00022692"/>
    </source>
</evidence>
<sequence length="270" mass="28331">MTTAQLAQHLSPWDLFLQADAIVKAIMIVLALASLLTWAVIADKLIRFRELRARAQRWSAALDQPERLRALADALRAQPSDPFARIYAALGSEWDDSERRGLARSSATFDSLKERLARIGQIAIGAELDKLQRGLQLLATVGSVAPFVGLFGTVWGIINSFQGIAATNNTSLAVVAPGISEALFATALGLVAAIPAVVAYNRASGDLGGYANQLGALTGRVEVELSRLLDAGEARPDAGGDAAGAERADDARRHDARAPVAGAQVAASGA</sequence>
<keyword evidence="2" id="KW-1003">Cell membrane</keyword>
<dbReference type="AlphaFoldDB" id="A0A3P0F3P5"/>
<evidence type="ECO:0000313" key="10">
    <source>
        <dbReference type="EMBL" id="KAB0637159.1"/>
    </source>
</evidence>
<evidence type="ECO:0000259" key="9">
    <source>
        <dbReference type="Pfam" id="PF01618"/>
    </source>
</evidence>
<keyword evidence="10" id="KW-0966">Cell projection</keyword>
<feature type="region of interest" description="Disordered" evidence="7">
    <location>
        <begin position="233"/>
        <end position="270"/>
    </location>
</feature>
<dbReference type="EMBL" id="VZOK01000022">
    <property type="protein sequence ID" value="KAB0637159.1"/>
    <property type="molecule type" value="Genomic_DNA"/>
</dbReference>
<feature type="transmembrane region" description="Helical" evidence="8">
    <location>
        <begin position="137"/>
        <end position="158"/>
    </location>
</feature>
<proteinExistence type="inferred from homology"/>
<evidence type="ECO:0000313" key="12">
    <source>
        <dbReference type="Proteomes" id="UP000281098"/>
    </source>
</evidence>
<reference evidence="11 12" key="1">
    <citation type="submission" date="2018-08" db="EMBL/GenBank/DDBJ databases">
        <title>Comparative analysis of Burkholderia isolates from Puerto Rico.</title>
        <authorList>
            <person name="Hall C."/>
            <person name="Sahl J."/>
            <person name="Wagner D."/>
        </authorList>
    </citation>
    <scope>NUCLEOTIDE SEQUENCE [LARGE SCALE GENOMIC DNA]</scope>
    <source>
        <strain evidence="11 12">Bp8966</strain>
    </source>
</reference>
<gene>
    <name evidence="11" type="ORF">DF017_01450</name>
    <name evidence="10" type="ORF">F7R25_16775</name>
</gene>
<dbReference type="PANTHER" id="PTHR30625">
    <property type="entry name" value="PROTEIN TOLQ"/>
    <property type="match status" value="1"/>
</dbReference>
<comment type="subcellular location">
    <subcellularLocation>
        <location evidence="1">Cell membrane</location>
        <topology evidence="1">Multi-pass membrane protein</topology>
    </subcellularLocation>
    <subcellularLocation>
        <location evidence="6">Membrane</location>
        <topology evidence="6">Multi-pass membrane protein</topology>
    </subcellularLocation>
</comment>
<evidence type="ECO:0000256" key="4">
    <source>
        <dbReference type="ARBA" id="ARBA00022989"/>
    </source>
</evidence>
<dbReference type="Proteomes" id="UP000281098">
    <property type="component" value="Unassembled WGS sequence"/>
</dbReference>
<keyword evidence="5 8" id="KW-0472">Membrane</keyword>
<evidence type="ECO:0000256" key="7">
    <source>
        <dbReference type="SAM" id="MobiDB-lite"/>
    </source>
</evidence>
<dbReference type="EMBL" id="QTPM01000002">
    <property type="protein sequence ID" value="RQY98967.1"/>
    <property type="molecule type" value="Genomic_DNA"/>
</dbReference>
<dbReference type="GO" id="GO:0017038">
    <property type="term" value="P:protein import"/>
    <property type="evidence" value="ECO:0007669"/>
    <property type="project" value="TreeGrafter"/>
</dbReference>